<evidence type="ECO:0000313" key="3">
    <source>
        <dbReference type="EMBL" id="UYQ91877.1"/>
    </source>
</evidence>
<dbReference type="SUPFAM" id="SSF49299">
    <property type="entry name" value="PKD domain"/>
    <property type="match status" value="1"/>
</dbReference>
<dbReference type="RefSeq" id="WP_244842852.1">
    <property type="nucleotide sequence ID" value="NZ_CP107006.1"/>
</dbReference>
<dbReference type="Proteomes" id="UP001162741">
    <property type="component" value="Chromosome"/>
</dbReference>
<dbReference type="CDD" id="cd00146">
    <property type="entry name" value="PKD"/>
    <property type="match status" value="1"/>
</dbReference>
<evidence type="ECO:0000256" key="1">
    <source>
        <dbReference type="SAM" id="SignalP"/>
    </source>
</evidence>
<keyword evidence="1" id="KW-0732">Signal</keyword>
<proteinExistence type="predicted"/>
<dbReference type="Pfam" id="PF24595">
    <property type="entry name" value="DUF7619"/>
    <property type="match status" value="1"/>
</dbReference>
<dbReference type="InterPro" id="IPR055353">
    <property type="entry name" value="DUF7619"/>
</dbReference>
<accession>A0ABY6J157</accession>
<gene>
    <name evidence="3" type="ORF">MKQ68_17460</name>
</gene>
<reference evidence="3" key="1">
    <citation type="submission" date="2022-10" db="EMBL/GenBank/DDBJ databases">
        <title>Chitinophaga sp. nov., isolated from soil.</title>
        <authorList>
            <person name="Jeon C.O."/>
        </authorList>
    </citation>
    <scope>NUCLEOTIDE SEQUENCE</scope>
    <source>
        <strain evidence="3">R8</strain>
    </source>
</reference>
<name>A0ABY6J157_9BACT</name>
<dbReference type="InterPro" id="IPR013783">
    <property type="entry name" value="Ig-like_fold"/>
</dbReference>
<dbReference type="EMBL" id="CP107006">
    <property type="protein sequence ID" value="UYQ91877.1"/>
    <property type="molecule type" value="Genomic_DNA"/>
</dbReference>
<feature type="domain" description="PKD" evidence="2">
    <location>
        <begin position="60"/>
        <end position="99"/>
    </location>
</feature>
<protein>
    <submittedName>
        <fullName evidence="3">PKD domain-containing protein</fullName>
    </submittedName>
</protein>
<dbReference type="PROSITE" id="PS51257">
    <property type="entry name" value="PROKAR_LIPOPROTEIN"/>
    <property type="match status" value="1"/>
</dbReference>
<evidence type="ECO:0000313" key="4">
    <source>
        <dbReference type="Proteomes" id="UP001162741"/>
    </source>
</evidence>
<organism evidence="3 4">
    <name type="scientific">Chitinophaga horti</name>
    <dbReference type="NCBI Taxonomy" id="2920382"/>
    <lineage>
        <taxon>Bacteria</taxon>
        <taxon>Pseudomonadati</taxon>
        <taxon>Bacteroidota</taxon>
        <taxon>Chitinophagia</taxon>
        <taxon>Chitinophagales</taxon>
        <taxon>Chitinophagaceae</taxon>
        <taxon>Chitinophaga</taxon>
    </lineage>
</organism>
<dbReference type="InterPro" id="IPR057171">
    <property type="entry name" value="DUF7849"/>
</dbReference>
<dbReference type="PROSITE" id="PS50093">
    <property type="entry name" value="PKD"/>
    <property type="match status" value="1"/>
</dbReference>
<dbReference type="Gene3D" id="2.60.40.10">
    <property type="entry name" value="Immunoglobulins"/>
    <property type="match status" value="1"/>
</dbReference>
<feature type="chain" id="PRO_5046172462" evidence="1">
    <location>
        <begin position="24"/>
        <end position="663"/>
    </location>
</feature>
<dbReference type="InterPro" id="IPR035986">
    <property type="entry name" value="PKD_dom_sf"/>
</dbReference>
<dbReference type="Pfam" id="PF18911">
    <property type="entry name" value="PKD_4"/>
    <property type="match status" value="1"/>
</dbReference>
<sequence length="663" mass="75152">MSYRFFAVLSLLISCGLYQAAFAQLASDTLPATVHVDQSGNKTSLRAELRPLRKIAGAPDPFYTYFWEFGDGTFSFEKDPVHIYKDTGDYDLRLWATNNYDDGRPPTSKPRRVKVKTKAVTADAWRGSGFFKNGGVLDMKINRMPRPGEDMVAVLGYRNPGATKASGSLLVFYNEKQFKKDNFKLEDARTYHREKRTTIDEMLTMLPAQELEQQEVYATRGPSPAVYIDPSRKTAFTTLLAETQSLFREQAAWRFDDLQSEQEQFLFLTLRTTPEMIKDTNATVTISAIFVPDDIALPLEKFDMEMQIVASHDPNRMRLRNKLLNYRFVKKSKQLNYHVEFQNTGKGPASMVKIGVTIPSRLDAATLEVTDFSPKCVMCDSAYAGQSCLDTIIRRDSVFFVFRNIYLPGMQQEGVNEDDSTKGFVKYRIRFLKDIQKLPFKSQASIVFDKNEPVITNKSVGRWQPGLSAIGIAGYRIGYPKDSAAANTRDLVLGAALSTYSPWRFYLQPEIYFNVRQRSETLTRRSDLQRDTSIGQTRYLITSRSTYAVSSALLLDVVPVHLRYNVNRFIGVGAGASCSITAFGKTYDRDEIELAELGTADPRKVTLESEKPATKQRFEAFNSALFADVNLGMARVGPALGVRYYHYLEGSSKYLFLYATWRF</sequence>
<dbReference type="InterPro" id="IPR000601">
    <property type="entry name" value="PKD_dom"/>
</dbReference>
<evidence type="ECO:0000259" key="2">
    <source>
        <dbReference type="PROSITE" id="PS50093"/>
    </source>
</evidence>
<feature type="signal peptide" evidence="1">
    <location>
        <begin position="1"/>
        <end position="23"/>
    </location>
</feature>
<dbReference type="Pfam" id="PF25233">
    <property type="entry name" value="DUF7849"/>
    <property type="match status" value="1"/>
</dbReference>
<keyword evidence="4" id="KW-1185">Reference proteome</keyword>